<dbReference type="Proteomes" id="UP001199106">
    <property type="component" value="Unassembled WGS sequence"/>
</dbReference>
<feature type="chain" id="PRO_5041934810" evidence="1">
    <location>
        <begin position="20"/>
        <end position="357"/>
    </location>
</feature>
<evidence type="ECO:0000313" key="3">
    <source>
        <dbReference type="Proteomes" id="UP001199106"/>
    </source>
</evidence>
<keyword evidence="1" id="KW-0732">Signal</keyword>
<dbReference type="AlphaFoldDB" id="A0AAD4NUQ3"/>
<organism evidence="2 3">
    <name type="scientific">Alternaria panax</name>
    <dbReference type="NCBI Taxonomy" id="48097"/>
    <lineage>
        <taxon>Eukaryota</taxon>
        <taxon>Fungi</taxon>
        <taxon>Dikarya</taxon>
        <taxon>Ascomycota</taxon>
        <taxon>Pezizomycotina</taxon>
        <taxon>Dothideomycetes</taxon>
        <taxon>Pleosporomycetidae</taxon>
        <taxon>Pleosporales</taxon>
        <taxon>Pleosporineae</taxon>
        <taxon>Pleosporaceae</taxon>
        <taxon>Alternaria</taxon>
        <taxon>Alternaria sect. Panax</taxon>
    </lineage>
</organism>
<sequence length="357" mass="38000">MRFTTVSTIALGFAGLTVSQFETTITSVSCINPRSCTNLPPTRSNSFATPTINSSVHVGAAIEQRGELFSSKACTTITSKKYDYPIPFSTHIECRNRHVQHPCSTSYECGCHSTARSWPANPGSHFCFPVPTSTSAYATPSPQIITEYRRVATEAETTAAAKPCDTGYFGPRCKACEAVAPRYEPNKFDPGCFPIITHPAVHAIEARETVAPRCEPGKFGPGCFPIITHPVGNAIKARQTAFWLPGQTGADCHTCISGRNEPGCPPSPGPPASAAITLAAALDAPQEPTHTMTGSSHFGCPKGTCGPGCRWGHECDKKFGRGATQNFGGRSQRGVKRDAEATNGVEVVHSTLLTLRA</sequence>
<name>A0AAD4NUQ3_9PLEO</name>
<evidence type="ECO:0000313" key="2">
    <source>
        <dbReference type="EMBL" id="KAG9195008.1"/>
    </source>
</evidence>
<comment type="caution">
    <text evidence="2">The sequence shown here is derived from an EMBL/GenBank/DDBJ whole genome shotgun (WGS) entry which is preliminary data.</text>
</comment>
<protein>
    <submittedName>
        <fullName evidence="2">Uncharacterized protein</fullName>
    </submittedName>
</protein>
<keyword evidence="3" id="KW-1185">Reference proteome</keyword>
<accession>A0AAD4NUQ3</accession>
<evidence type="ECO:0000256" key="1">
    <source>
        <dbReference type="SAM" id="SignalP"/>
    </source>
</evidence>
<gene>
    <name evidence="2" type="ORF">G6011_00128</name>
</gene>
<feature type="signal peptide" evidence="1">
    <location>
        <begin position="1"/>
        <end position="19"/>
    </location>
</feature>
<dbReference type="EMBL" id="JAANER010000001">
    <property type="protein sequence ID" value="KAG9195008.1"/>
    <property type="molecule type" value="Genomic_DNA"/>
</dbReference>
<reference evidence="2" key="1">
    <citation type="submission" date="2021-07" db="EMBL/GenBank/DDBJ databases">
        <title>Genome Resource of American Ginseng Black Spot Pathogen Alternaria panax.</title>
        <authorList>
            <person name="Qiu C."/>
            <person name="Wang W."/>
            <person name="Liu Z."/>
        </authorList>
    </citation>
    <scope>NUCLEOTIDE SEQUENCE</scope>
    <source>
        <strain evidence="2">BNCC115425</strain>
    </source>
</reference>
<proteinExistence type="predicted"/>